<name>A0A8H7FA59_AGABI</name>
<feature type="region of interest" description="Disordered" evidence="1">
    <location>
        <begin position="1"/>
        <end position="27"/>
    </location>
</feature>
<proteinExistence type="predicted"/>
<evidence type="ECO:0000256" key="1">
    <source>
        <dbReference type="SAM" id="MobiDB-lite"/>
    </source>
</evidence>
<reference evidence="2 3" key="1">
    <citation type="journal article" name="Sci. Rep.">
        <title>Telomere-to-telomere assembled and centromere annotated genomes of the two main subspecies of the button mushroom Agaricus bisporus reveal especially polymorphic chromosome ends.</title>
        <authorList>
            <person name="Sonnenberg A.S.M."/>
            <person name="Sedaghat-Telgerd N."/>
            <person name="Lavrijssen B."/>
            <person name="Ohm R.A."/>
            <person name="Hendrickx P.M."/>
            <person name="Scholtmeijer K."/>
            <person name="Baars J.J.P."/>
            <person name="van Peer A."/>
        </authorList>
    </citation>
    <scope>NUCLEOTIDE SEQUENCE [LARGE SCALE GENOMIC DNA]</scope>
    <source>
        <strain evidence="2 3">H119_p4</strain>
    </source>
</reference>
<feature type="region of interest" description="Disordered" evidence="1">
    <location>
        <begin position="366"/>
        <end position="502"/>
    </location>
</feature>
<dbReference type="AlphaFoldDB" id="A0A8H7FA59"/>
<sequence>MSGTRPSEIPPTPRHDASNTDEETFKDSPIGLTMNLFVEQLSEAVSHPQPPPLKRRLIDIGDMTLEDAASPDALLDEDLEEEFSTRFNLVDDEDNSTLTFKDMVKAATPNRSLKSIFESPIGRALPMARFSPAGTAGIKMTSTPSSDACKEGFKSGALFNESILEENETEAPAAVPPPVGTLEPEIERSIIPEDIPLPPSPLVNAPELAIDSVGDYIGDTGLLYEAAPDLNRSTNVADKSACASTPFIAQVSGPDHPSVSISSIEPSGNLIADTSTPIMVFMSSPPSSTIPLAETEATYDKKNVHLRPRSSITSPQDHDRFSVDLNTSFQLHMQSSDLSFDLLNDKMSLFNTQIDMESFLATTEDDPSFDLETEKPSAGKASNEQAVDVVEREVTSSMDDTSSATSSPAPATPVDVPNTPSIPVHGSKNSPSSFGSDSKAARKRLSIPISTSSSRLVDISPPSEGTNFLSKSPSHPFSPSNGSKPNNPAEDSPIVPIRSTERRRYTLQLTTPKTFEKPTTPIMPLAIPALKIIKRARTIGHQRSDSTTSIPENSNPKTATGLKRLSMTTSSKLRNLPSPAPLRTRKAAREDNLQEKEVRIQPVGQGTNIKCFVPPRPPIPSQPTSGSGPRRVPISEGPQSKSTSSRAATMPSAPIGGPKRTVPSAMAAFHDRSASISRSSGMKPPTRLGTANVSSATSSLPKPTPRASTSRLPAPKSLKTGGLPTLRRVS</sequence>
<gene>
    <name evidence="2" type="ORF">Agabi119p4_187</name>
</gene>
<dbReference type="EMBL" id="JABXXO010000001">
    <property type="protein sequence ID" value="KAF7784022.1"/>
    <property type="molecule type" value="Genomic_DNA"/>
</dbReference>
<organism evidence="2 3">
    <name type="scientific">Agaricus bisporus var. burnettii</name>
    <dbReference type="NCBI Taxonomy" id="192524"/>
    <lineage>
        <taxon>Eukaryota</taxon>
        <taxon>Fungi</taxon>
        <taxon>Dikarya</taxon>
        <taxon>Basidiomycota</taxon>
        <taxon>Agaricomycotina</taxon>
        <taxon>Agaricomycetes</taxon>
        <taxon>Agaricomycetidae</taxon>
        <taxon>Agaricales</taxon>
        <taxon>Agaricineae</taxon>
        <taxon>Agaricaceae</taxon>
        <taxon>Agaricus</taxon>
    </lineage>
</organism>
<feature type="compositionally biased region" description="Basic and acidic residues" evidence="1">
    <location>
        <begin position="13"/>
        <end position="26"/>
    </location>
</feature>
<feature type="compositionally biased region" description="Low complexity" evidence="1">
    <location>
        <begin position="396"/>
        <end position="415"/>
    </location>
</feature>
<evidence type="ECO:0000313" key="2">
    <source>
        <dbReference type="EMBL" id="KAF7784022.1"/>
    </source>
</evidence>
<feature type="compositionally biased region" description="Polar residues" evidence="1">
    <location>
        <begin position="637"/>
        <end position="647"/>
    </location>
</feature>
<dbReference type="Proteomes" id="UP000629468">
    <property type="component" value="Unassembled WGS sequence"/>
</dbReference>
<feature type="compositionally biased region" description="Polar residues" evidence="1">
    <location>
        <begin position="545"/>
        <end position="558"/>
    </location>
</feature>
<feature type="compositionally biased region" description="Polar residues" evidence="1">
    <location>
        <begin position="427"/>
        <end position="436"/>
    </location>
</feature>
<feature type="compositionally biased region" description="Polar residues" evidence="1">
    <location>
        <begin position="463"/>
        <end position="486"/>
    </location>
</feature>
<comment type="caution">
    <text evidence="2">The sequence shown here is derived from an EMBL/GenBank/DDBJ whole genome shotgun (WGS) entry which is preliminary data.</text>
</comment>
<accession>A0A8H7FA59</accession>
<feature type="region of interest" description="Disordered" evidence="1">
    <location>
        <begin position="540"/>
        <end position="730"/>
    </location>
</feature>
<feature type="compositionally biased region" description="Polar residues" evidence="1">
    <location>
        <begin position="689"/>
        <end position="711"/>
    </location>
</feature>
<protein>
    <submittedName>
        <fullName evidence="2">Uncharacterized protein</fullName>
    </submittedName>
</protein>
<evidence type="ECO:0000313" key="3">
    <source>
        <dbReference type="Proteomes" id="UP000629468"/>
    </source>
</evidence>
<feature type="compositionally biased region" description="Basic and acidic residues" evidence="1">
    <location>
        <begin position="587"/>
        <end position="599"/>
    </location>
</feature>